<dbReference type="PANTHER" id="PTHR25465:SF32">
    <property type="entry name" value="BLOODTHIRSTY-RELATED GENE FAMILY, MEMBER 16 ISOFORM X1-RELATED"/>
    <property type="match status" value="1"/>
</dbReference>
<dbReference type="Pfam" id="PF25600">
    <property type="entry name" value="TRIM_CC"/>
    <property type="match status" value="2"/>
</dbReference>
<dbReference type="SMART" id="SM00449">
    <property type="entry name" value="SPRY"/>
    <property type="match status" value="1"/>
</dbReference>
<evidence type="ECO:0000256" key="5">
    <source>
        <dbReference type="ARBA" id="ARBA00022859"/>
    </source>
</evidence>
<dbReference type="SMART" id="SM00336">
    <property type="entry name" value="BBOX"/>
    <property type="match status" value="2"/>
</dbReference>
<evidence type="ECO:0000313" key="12">
    <source>
        <dbReference type="EMBL" id="CAL1612669.1"/>
    </source>
</evidence>
<evidence type="ECO:0000256" key="4">
    <source>
        <dbReference type="ARBA" id="ARBA00022833"/>
    </source>
</evidence>
<dbReference type="SMART" id="SM00184">
    <property type="entry name" value="RING"/>
    <property type="match status" value="2"/>
</dbReference>
<dbReference type="GO" id="GO:0008270">
    <property type="term" value="F:zinc ion binding"/>
    <property type="evidence" value="ECO:0007669"/>
    <property type="project" value="UniProtKB-KW"/>
</dbReference>
<dbReference type="Pfam" id="PF00622">
    <property type="entry name" value="SPRY"/>
    <property type="match status" value="1"/>
</dbReference>
<dbReference type="EMBL" id="OZ035830">
    <property type="protein sequence ID" value="CAL1612669.1"/>
    <property type="molecule type" value="Genomic_DNA"/>
</dbReference>
<keyword evidence="3 6" id="KW-0863">Zinc-finger</keyword>
<keyword evidence="7" id="KW-0175">Coiled coil</keyword>
<dbReference type="PROSITE" id="PS50188">
    <property type="entry name" value="B302_SPRY"/>
    <property type="match status" value="1"/>
</dbReference>
<dbReference type="CDD" id="cd19769">
    <property type="entry name" value="Bbox2_TRIM16-like"/>
    <property type="match status" value="2"/>
</dbReference>
<dbReference type="InterPro" id="IPR051051">
    <property type="entry name" value="E3_ubiq-ligase_TRIM/RNF"/>
</dbReference>
<dbReference type="SUPFAM" id="SSF57850">
    <property type="entry name" value="RING/U-box"/>
    <property type="match status" value="2"/>
</dbReference>
<organism evidence="12 13">
    <name type="scientific">Knipowitschia caucasica</name>
    <name type="common">Caucasian dwarf goby</name>
    <name type="synonym">Pomatoschistus caucasicus</name>
    <dbReference type="NCBI Taxonomy" id="637954"/>
    <lineage>
        <taxon>Eukaryota</taxon>
        <taxon>Metazoa</taxon>
        <taxon>Chordata</taxon>
        <taxon>Craniata</taxon>
        <taxon>Vertebrata</taxon>
        <taxon>Euteleostomi</taxon>
        <taxon>Actinopterygii</taxon>
        <taxon>Neopterygii</taxon>
        <taxon>Teleostei</taxon>
        <taxon>Neoteleostei</taxon>
        <taxon>Acanthomorphata</taxon>
        <taxon>Gobiaria</taxon>
        <taxon>Gobiiformes</taxon>
        <taxon>Gobioidei</taxon>
        <taxon>Gobiidae</taxon>
        <taxon>Gobiinae</taxon>
        <taxon>Knipowitschia</taxon>
    </lineage>
</organism>
<evidence type="ECO:0000256" key="8">
    <source>
        <dbReference type="SAM" id="MobiDB-lite"/>
    </source>
</evidence>
<dbReference type="Proteomes" id="UP001497482">
    <property type="component" value="Chromosome 8"/>
</dbReference>
<dbReference type="PROSITE" id="PS50089">
    <property type="entry name" value="ZF_RING_2"/>
    <property type="match status" value="2"/>
</dbReference>
<evidence type="ECO:0000259" key="9">
    <source>
        <dbReference type="PROSITE" id="PS50089"/>
    </source>
</evidence>
<reference evidence="12 13" key="1">
    <citation type="submission" date="2024-04" db="EMBL/GenBank/DDBJ databases">
        <authorList>
            <person name="Waldvogel A.-M."/>
            <person name="Schoenle A."/>
        </authorList>
    </citation>
    <scope>NUCLEOTIDE SEQUENCE [LARGE SCALE GENOMIC DNA]</scope>
</reference>
<evidence type="ECO:0000313" key="13">
    <source>
        <dbReference type="Proteomes" id="UP001497482"/>
    </source>
</evidence>
<dbReference type="InterPro" id="IPR013320">
    <property type="entry name" value="ConA-like_dom_sf"/>
</dbReference>
<dbReference type="InterPro" id="IPR001841">
    <property type="entry name" value="Znf_RING"/>
</dbReference>
<feature type="domain" description="RING-type" evidence="9">
    <location>
        <begin position="15"/>
        <end position="55"/>
    </location>
</feature>
<keyword evidence="13" id="KW-1185">Reference proteome</keyword>
<dbReference type="InterPro" id="IPR058030">
    <property type="entry name" value="TRIM8/14/16/25/29/45/65_CC"/>
</dbReference>
<dbReference type="GO" id="GO:0004842">
    <property type="term" value="F:ubiquitin-protein transferase activity"/>
    <property type="evidence" value="ECO:0007669"/>
    <property type="project" value="InterPro"/>
</dbReference>
<dbReference type="Gene3D" id="2.60.120.920">
    <property type="match status" value="2"/>
</dbReference>
<dbReference type="PROSITE" id="PS00518">
    <property type="entry name" value="ZF_RING_1"/>
    <property type="match status" value="1"/>
</dbReference>
<dbReference type="CDD" id="cd13733">
    <property type="entry name" value="SPRY_PRY_C-I_1"/>
    <property type="match status" value="1"/>
</dbReference>
<dbReference type="AlphaFoldDB" id="A0AAV2MHB2"/>
<gene>
    <name evidence="12" type="ORF">KC01_LOCUS38973</name>
</gene>
<dbReference type="InterPro" id="IPR017907">
    <property type="entry name" value="Znf_RING_CS"/>
</dbReference>
<dbReference type="SUPFAM" id="SSF57845">
    <property type="entry name" value="B-box zinc-binding domain"/>
    <property type="match status" value="2"/>
</dbReference>
<dbReference type="Gene3D" id="3.30.160.60">
    <property type="entry name" value="Classic Zinc Finger"/>
    <property type="match status" value="2"/>
</dbReference>
<dbReference type="InterPro" id="IPR003877">
    <property type="entry name" value="SPRY_dom"/>
</dbReference>
<dbReference type="InterPro" id="IPR001870">
    <property type="entry name" value="B30.2/SPRY"/>
</dbReference>
<dbReference type="PANTHER" id="PTHR25465">
    <property type="entry name" value="B-BOX DOMAIN CONTAINING"/>
    <property type="match status" value="1"/>
</dbReference>
<dbReference type="SUPFAM" id="SSF49899">
    <property type="entry name" value="Concanavalin A-like lectins/glucanases"/>
    <property type="match status" value="1"/>
</dbReference>
<proteinExistence type="predicted"/>
<evidence type="ECO:0000259" key="11">
    <source>
        <dbReference type="PROSITE" id="PS50188"/>
    </source>
</evidence>
<feature type="domain" description="B box-type" evidence="10">
    <location>
        <begin position="581"/>
        <end position="628"/>
    </location>
</feature>
<keyword evidence="4" id="KW-0862">Zinc</keyword>
<name>A0AAV2MHB2_KNICA</name>
<evidence type="ECO:0000256" key="2">
    <source>
        <dbReference type="ARBA" id="ARBA00022723"/>
    </source>
</evidence>
<dbReference type="SMART" id="SM00504">
    <property type="entry name" value="Ubox"/>
    <property type="match status" value="2"/>
</dbReference>
<keyword evidence="2" id="KW-0479">Metal-binding</keyword>
<dbReference type="Gene3D" id="3.30.40.10">
    <property type="entry name" value="Zinc/RING finger domain, C3HC4 (zinc finger)"/>
    <property type="match status" value="2"/>
</dbReference>
<feature type="domain" description="B30.2/SPRY" evidence="11">
    <location>
        <begin position="738"/>
        <end position="934"/>
    </location>
</feature>
<dbReference type="InterPro" id="IPR013083">
    <property type="entry name" value="Znf_RING/FYVE/PHD"/>
</dbReference>
<feature type="domain" description="B box-type" evidence="10">
    <location>
        <begin position="167"/>
        <end position="214"/>
    </location>
</feature>
<evidence type="ECO:0000256" key="7">
    <source>
        <dbReference type="SAM" id="Coils"/>
    </source>
</evidence>
<feature type="region of interest" description="Disordered" evidence="8">
    <location>
        <begin position="373"/>
        <end position="393"/>
    </location>
</feature>
<feature type="domain" description="RING-type" evidence="9">
    <location>
        <begin position="429"/>
        <end position="469"/>
    </location>
</feature>
<dbReference type="GO" id="GO:0016567">
    <property type="term" value="P:protein ubiquitination"/>
    <property type="evidence" value="ECO:0007669"/>
    <property type="project" value="InterPro"/>
</dbReference>
<dbReference type="Pfam" id="PF13445">
    <property type="entry name" value="zf-RING_UBOX"/>
    <property type="match status" value="2"/>
</dbReference>
<evidence type="ECO:0000256" key="3">
    <source>
        <dbReference type="ARBA" id="ARBA00022771"/>
    </source>
</evidence>
<sequence>MAAVSSSLREEQFLCSICLEVFTDPVTTPCGHSFCSICTNKHWDNSVLCSCPVCKQVFSPKPQLKVNTLLLEVSSLFRNKPQDEDTLLEAPSTAPGEVCDLSTAPGEVCDPSTAPGELDCDVCPEPRLRALKSCLLCLTSYCESHLLPHLTNPRLKRHQLIHPLPNLEEHICPEHHRPLELFCRDHSHFMCVQCSYTEDTKHHTVLLKEQGEEQQATLKKQIKDRRVKVQEIQRSVEQSQRKADAEIQEEKHQQVEEEASQLIEQIQTEISELEQRGAEMEQLWTSGDHLSFVQIFITVKPAPQLRDWSQKTVRTLSYKGTGAQAMSELRNKLNTEMETFFKAELEKVQEFAAEVFLDPDTANPDLVLSKDLKQSQNKRAEVEEKGASHRDRGECGTKGIKLQTFLLLSSLSKVMAAVSSSLCEEQFLCSICLEVFTDPVTTPCGHSFCSICINKHWDTSVHCSCPLCKQVFSPRPQLKVNTFMLEMISLLRNKPQDEDTLLEAPSTAPGEVCDLSTAPGEVCDLSTAPGEVDCDVCPEPRLRALKSCLLCLMSYCESHLQPHLTNPRLQRHQLIHPLPNLQEHICPEHQRPLELFCRDHSHFMCLQCSYTEDTKHHTVLLKEQGEEQQATLKKQIKDRRVKVQKIQRSVEQSQRKADAEIQEGLRVFTALMECVQQSADSFKQSIVEKHQKVEEEASQLIEQIQTEISELEQRGAEMEQLWTSGDHLSFVQTFITVKPALQLRDWSQKTVRIPSYKGTGAQAVSELRNKLNTEMETFFKAELEKVQEFAAEVSLDPDTAHPNLGKQKFSSGKFYFEVQVKGKTDWNVGVAKESVDRKDQDSQTVQKGYWTLLLGGGRYKTSDEPPVDLSVQSCPEKLGVFVDYDEGLVSFYDVDKKSLLWSFTDCGFTDNILPMFNPCNNEEDLFSLLPEAENTHPSLSLYLSISNGERNSILIQIQRFPSFFKPILALFVHFLIYIYF</sequence>
<dbReference type="Pfam" id="PF00643">
    <property type="entry name" value="zf-B_box"/>
    <property type="match status" value="2"/>
</dbReference>
<feature type="coiled-coil region" evidence="7">
    <location>
        <begin position="643"/>
        <end position="721"/>
    </location>
</feature>
<dbReference type="InterPro" id="IPR043136">
    <property type="entry name" value="B30.2/SPRY_sf"/>
</dbReference>
<evidence type="ECO:0000256" key="1">
    <source>
        <dbReference type="ARBA" id="ARBA00022588"/>
    </source>
</evidence>
<evidence type="ECO:0000256" key="6">
    <source>
        <dbReference type="PROSITE-ProRule" id="PRU00024"/>
    </source>
</evidence>
<dbReference type="GO" id="GO:0045087">
    <property type="term" value="P:innate immune response"/>
    <property type="evidence" value="ECO:0007669"/>
    <property type="project" value="UniProtKB-KW"/>
</dbReference>
<dbReference type="Gene3D" id="4.10.830.40">
    <property type="match status" value="2"/>
</dbReference>
<dbReference type="InterPro" id="IPR003613">
    <property type="entry name" value="Ubox_domain"/>
</dbReference>
<feature type="coiled-coil region" evidence="7">
    <location>
        <begin position="229"/>
        <end position="283"/>
    </location>
</feature>
<dbReference type="InterPro" id="IPR027370">
    <property type="entry name" value="Znf-RING_euk"/>
</dbReference>
<evidence type="ECO:0000259" key="10">
    <source>
        <dbReference type="PROSITE" id="PS50119"/>
    </source>
</evidence>
<dbReference type="InterPro" id="IPR000315">
    <property type="entry name" value="Znf_B-box"/>
</dbReference>
<keyword evidence="1" id="KW-0399">Innate immunity</keyword>
<protein>
    <submittedName>
        <fullName evidence="12">Uncharacterized protein</fullName>
    </submittedName>
</protein>
<dbReference type="PROSITE" id="PS50119">
    <property type="entry name" value="ZF_BBOX"/>
    <property type="match status" value="2"/>
</dbReference>
<accession>A0AAV2MHB2</accession>
<keyword evidence="5" id="KW-0391">Immunity</keyword>